<dbReference type="OrthoDB" id="9799036at2"/>
<dbReference type="Proteomes" id="UP000052982">
    <property type="component" value="Unassembled WGS sequence"/>
</dbReference>
<dbReference type="Pfam" id="PF13279">
    <property type="entry name" value="4HBT_2"/>
    <property type="match status" value="1"/>
</dbReference>
<dbReference type="RefSeq" id="WP_055632404.1">
    <property type="nucleotide sequence ID" value="NZ_JBIRRP010000005.1"/>
</dbReference>
<dbReference type="AlphaFoldDB" id="A0A101SKK0"/>
<dbReference type="InterPro" id="IPR029069">
    <property type="entry name" value="HotDog_dom_sf"/>
</dbReference>
<reference evidence="1 2" key="1">
    <citation type="submission" date="2015-10" db="EMBL/GenBank/DDBJ databases">
        <title>Draft genome sequence of Streptomyces griseoruber DSM 40281, type strain for the species Streptomyces griseoruber.</title>
        <authorList>
            <person name="Ruckert C."/>
            <person name="Winkler A."/>
            <person name="Kalinowski J."/>
            <person name="Kampfer P."/>
            <person name="Glaeser S."/>
        </authorList>
    </citation>
    <scope>NUCLEOTIDE SEQUENCE [LARGE SCALE GENOMIC DNA]</scope>
    <source>
        <strain evidence="1 2">DSM 40281</strain>
    </source>
</reference>
<dbReference type="SUPFAM" id="SSF54637">
    <property type="entry name" value="Thioesterase/thiol ester dehydrase-isomerase"/>
    <property type="match status" value="1"/>
</dbReference>
<accession>A0A101SKK0</accession>
<proteinExistence type="predicted"/>
<evidence type="ECO:0000313" key="1">
    <source>
        <dbReference type="EMBL" id="KUN75920.1"/>
    </source>
</evidence>
<comment type="caution">
    <text evidence="1">The sequence shown here is derived from an EMBL/GenBank/DDBJ whole genome shotgun (WGS) entry which is preliminary data.</text>
</comment>
<protein>
    <recommendedName>
        <fullName evidence="3">Thioesterase</fullName>
    </recommendedName>
</protein>
<dbReference type="CDD" id="cd00586">
    <property type="entry name" value="4HBT"/>
    <property type="match status" value="1"/>
</dbReference>
<dbReference type="Gene3D" id="3.10.129.10">
    <property type="entry name" value="Hotdog Thioesterase"/>
    <property type="match status" value="1"/>
</dbReference>
<organism evidence="1 2">
    <name type="scientific">Streptomyces griseoruber</name>
    <dbReference type="NCBI Taxonomy" id="1943"/>
    <lineage>
        <taxon>Bacteria</taxon>
        <taxon>Bacillati</taxon>
        <taxon>Actinomycetota</taxon>
        <taxon>Actinomycetes</taxon>
        <taxon>Kitasatosporales</taxon>
        <taxon>Streptomycetaceae</taxon>
        <taxon>Streptomyces</taxon>
    </lineage>
</organism>
<sequence>MINALASGTRPHLYSRPIRMSDLDPFNHVNNVRLLEMIQDAHVDLFYLQPGHSGEEIRPRMVYVRHELDYTEPLSFQPDPILIRTTITTVRRASFRLTSHITRGTRTYCTCVSTAVAYDETERCSRRLEEAELAVLRRYSPEA</sequence>
<keyword evidence="2" id="KW-1185">Reference proteome</keyword>
<evidence type="ECO:0000313" key="2">
    <source>
        <dbReference type="Proteomes" id="UP000052982"/>
    </source>
</evidence>
<gene>
    <name evidence="1" type="ORF">AQJ64_40300</name>
</gene>
<name>A0A101SKK0_9ACTN</name>
<dbReference type="STRING" id="1943.AQJ64_40300"/>
<evidence type="ECO:0008006" key="3">
    <source>
        <dbReference type="Google" id="ProtNLM"/>
    </source>
</evidence>
<dbReference type="EMBL" id="LMWW01000072">
    <property type="protein sequence ID" value="KUN75920.1"/>
    <property type="molecule type" value="Genomic_DNA"/>
</dbReference>